<organism evidence="1 2">
    <name type="scientific">Mycena sanguinolenta</name>
    <dbReference type="NCBI Taxonomy" id="230812"/>
    <lineage>
        <taxon>Eukaryota</taxon>
        <taxon>Fungi</taxon>
        <taxon>Dikarya</taxon>
        <taxon>Basidiomycota</taxon>
        <taxon>Agaricomycotina</taxon>
        <taxon>Agaricomycetes</taxon>
        <taxon>Agaricomycetidae</taxon>
        <taxon>Agaricales</taxon>
        <taxon>Marasmiineae</taxon>
        <taxon>Mycenaceae</taxon>
        <taxon>Mycena</taxon>
    </lineage>
</organism>
<dbReference type="EMBL" id="JACAZH010000009">
    <property type="protein sequence ID" value="KAF7358900.1"/>
    <property type="molecule type" value="Genomic_DNA"/>
</dbReference>
<sequence>MHHCLSISELVENICNNLQGVEQGRRTLAALARTCRSFHDPALNCLWAIQATGMVNLMHCMPPDLFEFSDNGHIRVLRPILLEDWERPLVHMRRIRTLICSGITNIPAVSALCASFPGDAGPLFPKLTSLHWGYDWRPEDPPSLHVLFSPRLTSLTISAPLSNIILSDIPRTCPALKYLDVYSLDVDYGGVDRSAISTFLRDLHSLESLEIVVPDLATLEHLSQLPCLASLIARLPDDLPLPSNPLSFIALELLVIRYEVEPVIHFLQRCDGVPLKSIIIELDMRPTTAAIDRLYTALREGCSHTSLRSLAIDIEDDELLEPGDNAHATNLESLRLLFCFVNTTSISLASYAEFNIDDHGMKELALAWPQIRELRLKLEPWYADLQRHPKFSLRCLRILAEHCQALTDLEITLNATVIPELGPDLGTRPVSQSALRNLDVGKSPITSPSLHVARYVSDLFPSVSELTTNRTYCKNDDPEELEDHAEAIAHHRLWMEVADQLPSLKATREEER</sequence>
<dbReference type="AlphaFoldDB" id="A0A8H7D2C1"/>
<dbReference type="Gene3D" id="3.80.10.10">
    <property type="entry name" value="Ribonuclease Inhibitor"/>
    <property type="match status" value="2"/>
</dbReference>
<keyword evidence="2" id="KW-1185">Reference proteome</keyword>
<evidence type="ECO:0000313" key="2">
    <source>
        <dbReference type="Proteomes" id="UP000623467"/>
    </source>
</evidence>
<comment type="caution">
    <text evidence="1">The sequence shown here is derived from an EMBL/GenBank/DDBJ whole genome shotgun (WGS) entry which is preliminary data.</text>
</comment>
<dbReference type="SUPFAM" id="SSF52047">
    <property type="entry name" value="RNI-like"/>
    <property type="match status" value="1"/>
</dbReference>
<dbReference type="Proteomes" id="UP000623467">
    <property type="component" value="Unassembled WGS sequence"/>
</dbReference>
<evidence type="ECO:0008006" key="3">
    <source>
        <dbReference type="Google" id="ProtNLM"/>
    </source>
</evidence>
<evidence type="ECO:0000313" key="1">
    <source>
        <dbReference type="EMBL" id="KAF7358900.1"/>
    </source>
</evidence>
<name>A0A8H7D2C1_9AGAR</name>
<protein>
    <recommendedName>
        <fullName evidence="3">F-box domain-containing protein</fullName>
    </recommendedName>
</protein>
<dbReference type="OrthoDB" id="2948138at2759"/>
<dbReference type="InterPro" id="IPR032675">
    <property type="entry name" value="LRR_dom_sf"/>
</dbReference>
<reference evidence="1" key="1">
    <citation type="submission" date="2020-05" db="EMBL/GenBank/DDBJ databases">
        <title>Mycena genomes resolve the evolution of fungal bioluminescence.</title>
        <authorList>
            <person name="Tsai I.J."/>
        </authorList>
    </citation>
    <scope>NUCLEOTIDE SEQUENCE</scope>
    <source>
        <strain evidence="1">160909Yilan</strain>
    </source>
</reference>
<gene>
    <name evidence="1" type="ORF">MSAN_01230300</name>
</gene>
<proteinExistence type="predicted"/>
<accession>A0A8H7D2C1</accession>